<comment type="similarity">
    <text evidence="4">Belongs to the ubiquitin-activating E1 family.</text>
</comment>
<dbReference type="GO" id="GO:0005737">
    <property type="term" value="C:cytoplasm"/>
    <property type="evidence" value="ECO:0007669"/>
    <property type="project" value="TreeGrafter"/>
</dbReference>
<dbReference type="InterPro" id="IPR018965">
    <property type="entry name" value="Ub-activating_enz_E1_C"/>
</dbReference>
<comment type="pathway">
    <text evidence="3">Protein modification; protein ubiquitination.</text>
</comment>
<dbReference type="Gene3D" id="3.50.50.80">
    <property type="entry name" value="Ubiquitin-activating enzyme E1, inactive adenylation domain, subdomain 1"/>
    <property type="match status" value="1"/>
</dbReference>
<proteinExistence type="inferred from homology"/>
<feature type="non-terminal residue" evidence="10">
    <location>
        <position position="1"/>
    </location>
</feature>
<dbReference type="PANTHER" id="PTHR10953">
    <property type="entry name" value="UBIQUITIN-ACTIVATING ENZYME E1"/>
    <property type="match status" value="1"/>
</dbReference>
<dbReference type="InterPro" id="IPR045886">
    <property type="entry name" value="ThiF/MoeB/HesA"/>
</dbReference>
<evidence type="ECO:0000256" key="1">
    <source>
        <dbReference type="ARBA" id="ARBA00004123"/>
    </source>
</evidence>
<evidence type="ECO:0000256" key="2">
    <source>
        <dbReference type="ARBA" id="ARBA00004718"/>
    </source>
</evidence>
<dbReference type="InterPro" id="IPR035985">
    <property type="entry name" value="Ubiquitin-activating_enz"/>
</dbReference>
<dbReference type="Gene3D" id="3.40.50.720">
    <property type="entry name" value="NAD(P)-binding Rossmann-like Domain"/>
    <property type="match status" value="1"/>
</dbReference>
<dbReference type="Gene3D" id="3.40.50.12550">
    <property type="entry name" value="Ubiquitin-activating enzyme E1, inactive adenylation domain, subdomain 2"/>
    <property type="match status" value="1"/>
</dbReference>
<dbReference type="Pfam" id="PF10585">
    <property type="entry name" value="UBA_E1_SCCH"/>
    <property type="match status" value="1"/>
</dbReference>
<dbReference type="InterPro" id="IPR042449">
    <property type="entry name" value="Ub-E1_IAD_1"/>
</dbReference>
<sequence length="1001" mass="114126">NSRTEYVYGKEVLERMQKATYFIFGCQGVGAEVAKNIFLTGGSVSLCDPEPVQTIDMASNPFFTAGSISKPRDEVLAQAIKELNPQKQANVVKVTDLKQLAQFQAVIYTRSTQFTVQQVAQHCRQHKIPFVVAQSFGLCGRIFCDFGEEFVIYDTDGERIEDFTLAEMFIEIDSKMQDLYIGTKDVIPYEDNDLIEITDVRFQVARDGQRIEQDESFLNENFNNKRYRVKVISKKELKLQFDETDVKFVNKIQELIAKGLIVTYLRGGYIKKIKEPKIVSFKSFEECAMNPVFPEMMIDFTKMEHNEVFNYIYRLIDSKQNYLQQFSQPWSKKHYEQFYTELTQKFTAECLKTDLAKTLAKKFIGQHMGQFSPVSSIIGAWGAQQALEAVTGKYTPVQQNWYYDSFELIDEVEEADANFKNDRYDGQTVIFGAANQKKIQDQSLFMVGAGALGCEILKFLALSGACSQKQLDITDLDSIENSNLSRQFLFREKDVGLMKSHVVAERALTMNPECKINPMTVKLGNLNPMSAEFWKSKSIIINALDNVPTRQFVDRKCVEFCKPLLESGTQGQKANMQVILPRVTQIYSAMVDPDTGEAPACTIHNFPNTITHCIVYATSEFKGMFENAVEDLKKWQETDNENINEFVQLMQSDLTALKGRFARLLQLVSFEITKEEDCYKFAACQFKRFFQKMIAKILQTNPLDSKNEDGSAFWSAEKRPPHVLEFSMQDPVHRSFAQFGSKLVGDIYGIQFKFDEQKAAKVFAQMEQFEVLTADEAGNVVDEYMDQLDKLFTQKFVFKPTGKVTPIQFEKDDANNGHVQFLAAFSNLRAQNYEIPVASDQEIRRIAGNIIPAMITTTAAIVGHVGVEFVKLCFGKNKIEDYKQIYMNFALPYVQMSENEPCRLYKAANGTEFTAWDFLDMEGNPTIGEIKQVVEEKYGATLDGVMIGPKSIYMSFMDGEDKLEERVRDVLVELNETAEGLKFLTIIAEEENAELPTLRLQ</sequence>
<dbReference type="InterPro" id="IPR042302">
    <property type="entry name" value="E1_FCCH_sf"/>
</dbReference>
<dbReference type="Gene3D" id="1.10.10.2660">
    <property type="entry name" value="Ubiquitin-activating enzyme E1, SCCH domain"/>
    <property type="match status" value="1"/>
</dbReference>
<evidence type="ECO:0000256" key="8">
    <source>
        <dbReference type="ARBA" id="ARBA00044354"/>
    </source>
</evidence>
<accession>A0A146KJ07</accession>
<dbReference type="InterPro" id="IPR000594">
    <property type="entry name" value="ThiF_NAD_FAD-bd"/>
</dbReference>
<feature type="domain" description="Ubiquitin-activating enzyme E1 C-terminal" evidence="9">
    <location>
        <begin position="882"/>
        <end position="998"/>
    </location>
</feature>
<evidence type="ECO:0000256" key="5">
    <source>
        <dbReference type="ARBA" id="ARBA00022598"/>
    </source>
</evidence>
<dbReference type="GO" id="GO:0008641">
    <property type="term" value="F:ubiquitin-like modifier activating enzyme activity"/>
    <property type="evidence" value="ECO:0007669"/>
    <property type="project" value="InterPro"/>
</dbReference>
<evidence type="ECO:0000256" key="7">
    <source>
        <dbReference type="ARBA" id="ARBA00023242"/>
    </source>
</evidence>
<dbReference type="Gene3D" id="2.40.30.180">
    <property type="entry name" value="Ubiquitin-activating enzyme E1, FCCH domain"/>
    <property type="match status" value="1"/>
</dbReference>
<reference evidence="10" key="1">
    <citation type="submission" date="2015-07" db="EMBL/GenBank/DDBJ databases">
        <title>Adaptation to a free-living lifestyle via gene acquisitions in the diplomonad Trepomonas sp. PC1.</title>
        <authorList>
            <person name="Xu F."/>
            <person name="Jerlstrom-Hultqvist J."/>
            <person name="Kolisko M."/>
            <person name="Simpson A.G.B."/>
            <person name="Roger A.J."/>
            <person name="Svard S.G."/>
            <person name="Andersson J.O."/>
        </authorList>
    </citation>
    <scope>NUCLEOTIDE SEQUENCE</scope>
    <source>
        <strain evidence="10">PC1</strain>
    </source>
</reference>
<name>A0A146KJ07_9EUKA</name>
<dbReference type="PANTHER" id="PTHR10953:SF162">
    <property type="entry name" value="SUMO-ACTIVATING ENZYME SUBUNIT 1"/>
    <property type="match status" value="1"/>
</dbReference>
<dbReference type="InterPro" id="IPR019572">
    <property type="entry name" value="UBA_E1_SCCH"/>
</dbReference>
<keyword evidence="5" id="KW-0436">Ligase</keyword>
<evidence type="ECO:0000256" key="6">
    <source>
        <dbReference type="ARBA" id="ARBA00022786"/>
    </source>
</evidence>
<comment type="pathway">
    <text evidence="2">Protein modification; protein sumoylation.</text>
</comment>
<evidence type="ECO:0000256" key="4">
    <source>
        <dbReference type="ARBA" id="ARBA00005673"/>
    </source>
</evidence>
<dbReference type="Pfam" id="PF00899">
    <property type="entry name" value="ThiF"/>
    <property type="match status" value="2"/>
</dbReference>
<keyword evidence="7" id="KW-0539">Nucleus</keyword>
<dbReference type="SMART" id="SM00985">
    <property type="entry name" value="UBA_e1_C"/>
    <property type="match status" value="1"/>
</dbReference>
<dbReference type="GO" id="GO:0016567">
    <property type="term" value="P:protein ubiquitination"/>
    <property type="evidence" value="ECO:0007669"/>
    <property type="project" value="UniProtKB-UniPathway"/>
</dbReference>
<comment type="subcellular location">
    <subcellularLocation>
        <location evidence="1">Nucleus</location>
    </subcellularLocation>
</comment>
<dbReference type="EMBL" id="GDID01000468">
    <property type="protein sequence ID" value="JAP96138.1"/>
    <property type="molecule type" value="Transcribed_RNA"/>
</dbReference>
<dbReference type="SUPFAM" id="SSF69572">
    <property type="entry name" value="Activating enzymes of the ubiquitin-like proteins"/>
    <property type="match status" value="2"/>
</dbReference>
<keyword evidence="6" id="KW-0833">Ubl conjugation pathway</keyword>
<dbReference type="Pfam" id="PF09358">
    <property type="entry name" value="E1_UFD"/>
    <property type="match status" value="1"/>
</dbReference>
<protein>
    <recommendedName>
        <fullName evidence="8">Ubiquitin-like 1-activating enzyme E1A</fullName>
    </recommendedName>
</protein>
<evidence type="ECO:0000313" key="10">
    <source>
        <dbReference type="EMBL" id="JAP96138.1"/>
    </source>
</evidence>
<dbReference type="AlphaFoldDB" id="A0A146KJ07"/>
<dbReference type="InterPro" id="IPR000011">
    <property type="entry name" value="UBQ/SUMO-activ_enz_E1-like"/>
</dbReference>
<dbReference type="InterPro" id="IPR042063">
    <property type="entry name" value="Ubi_acti_E1_SCCH"/>
</dbReference>
<evidence type="ECO:0000259" key="9">
    <source>
        <dbReference type="SMART" id="SM00985"/>
    </source>
</evidence>
<dbReference type="UniPathway" id="UPA00143"/>
<organism evidence="10">
    <name type="scientific">Trepomonas sp. PC1</name>
    <dbReference type="NCBI Taxonomy" id="1076344"/>
    <lineage>
        <taxon>Eukaryota</taxon>
        <taxon>Metamonada</taxon>
        <taxon>Diplomonadida</taxon>
        <taxon>Hexamitidae</taxon>
        <taxon>Hexamitinae</taxon>
        <taxon>Trepomonas</taxon>
    </lineage>
</organism>
<dbReference type="GO" id="GO:0016779">
    <property type="term" value="F:nucleotidyltransferase activity"/>
    <property type="evidence" value="ECO:0007669"/>
    <property type="project" value="TreeGrafter"/>
</dbReference>
<dbReference type="GO" id="GO:0004792">
    <property type="term" value="F:thiosulfate-cyanide sulfurtransferase activity"/>
    <property type="evidence" value="ECO:0007669"/>
    <property type="project" value="TreeGrafter"/>
</dbReference>
<gene>
    <name evidence="10" type="ORF">TPC1_10629</name>
</gene>
<evidence type="ECO:0000256" key="3">
    <source>
        <dbReference type="ARBA" id="ARBA00004906"/>
    </source>
</evidence>
<dbReference type="PRINTS" id="PR01849">
    <property type="entry name" value="UBIQUITINACT"/>
</dbReference>